<protein>
    <submittedName>
        <fullName evidence="1">Uncharacterized protein</fullName>
    </submittedName>
</protein>
<evidence type="ECO:0000313" key="2">
    <source>
        <dbReference type="Proteomes" id="UP000886818"/>
    </source>
</evidence>
<dbReference type="EMBL" id="CP078093">
    <property type="protein sequence ID" value="QXM06065.1"/>
    <property type="molecule type" value="Genomic_DNA"/>
</dbReference>
<name>A0ABX8RDT5_9CLOT</name>
<proteinExistence type="predicted"/>
<dbReference type="RefSeq" id="WP_218282762.1">
    <property type="nucleotide sequence ID" value="NZ_CP078093.1"/>
</dbReference>
<reference evidence="1" key="1">
    <citation type="submission" date="2021-07" db="EMBL/GenBank/DDBJ databases">
        <title>Complete genome sequence of Crassaminicella sp. 143-21, isolated from a deep-sea hydrothermal vent.</title>
        <authorList>
            <person name="Li X."/>
        </authorList>
    </citation>
    <scope>NUCLEOTIDE SEQUENCE</scope>
    <source>
        <strain evidence="1">143-21</strain>
    </source>
</reference>
<organism evidence="1 2">
    <name type="scientific">Crassaminicella indica</name>
    <dbReference type="NCBI Taxonomy" id="2855394"/>
    <lineage>
        <taxon>Bacteria</taxon>
        <taxon>Bacillati</taxon>
        <taxon>Bacillota</taxon>
        <taxon>Clostridia</taxon>
        <taxon>Eubacteriales</taxon>
        <taxon>Clostridiaceae</taxon>
        <taxon>Crassaminicella</taxon>
    </lineage>
</organism>
<dbReference type="Proteomes" id="UP000886818">
    <property type="component" value="Chromosome"/>
</dbReference>
<accession>A0ABX8RDT5</accession>
<gene>
    <name evidence="1" type="ORF">KVH43_12035</name>
</gene>
<sequence>MSKILKVIIYEPTQENINEYNERAAKALAKILFKNMSYKNMNMLINTLEKYNKDKVVKEK</sequence>
<evidence type="ECO:0000313" key="1">
    <source>
        <dbReference type="EMBL" id="QXM06065.1"/>
    </source>
</evidence>
<keyword evidence="2" id="KW-1185">Reference proteome</keyword>